<keyword evidence="3" id="KW-0029">Amino-acid transport</keyword>
<dbReference type="InterPro" id="IPR006311">
    <property type="entry name" value="TAT_signal"/>
</dbReference>
<dbReference type="Pfam" id="PF13458">
    <property type="entry name" value="Peripla_BP_6"/>
    <property type="match status" value="1"/>
</dbReference>
<sequence>MSIYKTLSNGVTRRGFIKGAGAIAGGAAAALSVPASVRSAFAQGDDVIRVGFIGPRSGPLGVFGEGDAFLVEQFNSHMAEGVQVGDKRYGIQLVLADTQSDPVRASQVAKDLINGEAIDLMLASSTPETVNPVADACEAAGVPCLSTTAPWEAFYFGRGAKPGEPSPFKWTYHFCFGVGNFAKLYADQWTKVETNKKVGVLLPNDADGNAIRGLLLPELEKAGFTIVDSGPYENGTADFSTQINTFRDEGCEIFNTFPFPPDFPVFWRQAAQKGLAQQIKICQLAKAGLFPAELEAMGSLGYGLHAGAYWHKLFPFSSPSTGMSSRVIAEGYEVSVGKQWNQQVGANASLLDAAVAALAGSGKPKDKAALAQALSVLKAETAVGPIDFTAGPVPNCATTGVVGVQWVKASEGPWEFDLPIVSNADHPFVPTTANMTAYTVQG</sequence>
<name>A0ABX8WAN5_9HYPH</name>
<dbReference type="Gene3D" id="3.40.50.2300">
    <property type="match status" value="2"/>
</dbReference>
<proteinExistence type="inferred from homology"/>
<comment type="similarity">
    <text evidence="1">Belongs to the leucine-binding protein family.</text>
</comment>
<dbReference type="RefSeq" id="WP_220303644.1">
    <property type="nucleotide sequence ID" value="NZ_CP080590.1"/>
</dbReference>
<reference evidence="5 6" key="1">
    <citation type="submission" date="2021-08" db="EMBL/GenBank/DDBJ databases">
        <title>Devosia salina sp. nov., isolated from the South China Sea sediment.</title>
        <authorList>
            <person name="Zhou Z."/>
        </authorList>
    </citation>
    <scope>NUCLEOTIDE SEQUENCE [LARGE SCALE GENOMIC DNA]</scope>
    <source>
        <strain evidence="5 6">SCS-3</strain>
    </source>
</reference>
<dbReference type="PROSITE" id="PS51318">
    <property type="entry name" value="TAT"/>
    <property type="match status" value="1"/>
</dbReference>
<dbReference type="EMBL" id="CP080590">
    <property type="protein sequence ID" value="QYO75180.1"/>
    <property type="molecule type" value="Genomic_DNA"/>
</dbReference>
<dbReference type="InterPro" id="IPR019546">
    <property type="entry name" value="TAT_signal_bac_arc"/>
</dbReference>
<dbReference type="InterPro" id="IPR028081">
    <property type="entry name" value="Leu-bd"/>
</dbReference>
<protein>
    <submittedName>
        <fullName evidence="5">ABC transporter substrate-binding protein</fullName>
    </submittedName>
</protein>
<accession>A0ABX8WAN5</accession>
<dbReference type="InterPro" id="IPR028082">
    <property type="entry name" value="Peripla_BP_I"/>
</dbReference>
<dbReference type="CDD" id="cd06337">
    <property type="entry name" value="PBP1_ABC_ligand_binding-like"/>
    <property type="match status" value="1"/>
</dbReference>
<evidence type="ECO:0000259" key="4">
    <source>
        <dbReference type="Pfam" id="PF13458"/>
    </source>
</evidence>
<feature type="domain" description="Leucine-binding protein" evidence="4">
    <location>
        <begin position="48"/>
        <end position="390"/>
    </location>
</feature>
<evidence type="ECO:0000313" key="5">
    <source>
        <dbReference type="EMBL" id="QYO75180.1"/>
    </source>
</evidence>
<dbReference type="Proteomes" id="UP000825799">
    <property type="component" value="Chromosome"/>
</dbReference>
<dbReference type="SUPFAM" id="SSF53822">
    <property type="entry name" value="Periplasmic binding protein-like I"/>
    <property type="match status" value="1"/>
</dbReference>
<evidence type="ECO:0000313" key="6">
    <source>
        <dbReference type="Proteomes" id="UP000825799"/>
    </source>
</evidence>
<keyword evidence="3" id="KW-0813">Transport</keyword>
<dbReference type="InterPro" id="IPR051010">
    <property type="entry name" value="BCAA_transport"/>
</dbReference>
<dbReference type="PANTHER" id="PTHR30483">
    <property type="entry name" value="LEUCINE-SPECIFIC-BINDING PROTEIN"/>
    <property type="match status" value="1"/>
</dbReference>
<evidence type="ECO:0000256" key="2">
    <source>
        <dbReference type="ARBA" id="ARBA00022729"/>
    </source>
</evidence>
<gene>
    <name evidence="5" type="ORF">K1X15_10955</name>
</gene>
<organism evidence="5 6">
    <name type="scientific">Devosia salina</name>
    <dbReference type="NCBI Taxonomy" id="2860336"/>
    <lineage>
        <taxon>Bacteria</taxon>
        <taxon>Pseudomonadati</taxon>
        <taxon>Pseudomonadota</taxon>
        <taxon>Alphaproteobacteria</taxon>
        <taxon>Hyphomicrobiales</taxon>
        <taxon>Devosiaceae</taxon>
        <taxon>Devosia</taxon>
    </lineage>
</organism>
<dbReference type="PANTHER" id="PTHR30483:SF6">
    <property type="entry name" value="PERIPLASMIC BINDING PROTEIN OF ABC TRANSPORTER FOR NATURAL AMINO ACIDS"/>
    <property type="match status" value="1"/>
</dbReference>
<evidence type="ECO:0000256" key="3">
    <source>
        <dbReference type="ARBA" id="ARBA00022970"/>
    </source>
</evidence>
<dbReference type="NCBIfam" id="TIGR01409">
    <property type="entry name" value="TAT_signal_seq"/>
    <property type="match status" value="1"/>
</dbReference>
<evidence type="ECO:0000256" key="1">
    <source>
        <dbReference type="ARBA" id="ARBA00010062"/>
    </source>
</evidence>
<keyword evidence="6" id="KW-1185">Reference proteome</keyword>
<keyword evidence="2" id="KW-0732">Signal</keyword>